<dbReference type="SUPFAM" id="SSF81271">
    <property type="entry name" value="TGS-like"/>
    <property type="match status" value="1"/>
</dbReference>
<organism evidence="4">
    <name type="scientific">marine sediment metagenome</name>
    <dbReference type="NCBI Taxonomy" id="412755"/>
    <lineage>
        <taxon>unclassified sequences</taxon>
        <taxon>metagenomes</taxon>
        <taxon>ecological metagenomes</taxon>
    </lineage>
</organism>
<keyword evidence="1" id="KW-0547">Nucleotide-binding</keyword>
<dbReference type="Pfam" id="PF06071">
    <property type="entry name" value="YchF-GTPase_C"/>
    <property type="match status" value="1"/>
</dbReference>
<dbReference type="InterPro" id="IPR012676">
    <property type="entry name" value="TGS-like"/>
</dbReference>
<dbReference type="PANTHER" id="PTHR23305">
    <property type="entry name" value="OBG GTPASE FAMILY"/>
    <property type="match status" value="1"/>
</dbReference>
<dbReference type="Gene3D" id="3.40.50.300">
    <property type="entry name" value="P-loop containing nucleotide triphosphate hydrolases"/>
    <property type="match status" value="1"/>
</dbReference>
<dbReference type="InterPro" id="IPR013029">
    <property type="entry name" value="YchF_C"/>
</dbReference>
<evidence type="ECO:0000259" key="3">
    <source>
        <dbReference type="PROSITE" id="PS51880"/>
    </source>
</evidence>
<dbReference type="SUPFAM" id="SSF52540">
    <property type="entry name" value="P-loop containing nucleoside triphosphate hydrolases"/>
    <property type="match status" value="1"/>
</dbReference>
<dbReference type="Gene3D" id="3.10.20.30">
    <property type="match status" value="1"/>
</dbReference>
<dbReference type="CDD" id="cd04867">
    <property type="entry name" value="TGS_YchF_OLA1"/>
    <property type="match status" value="1"/>
</dbReference>
<name>A0A0F9FNS8_9ZZZZ</name>
<dbReference type="FunFam" id="3.10.20.30:FF:000001">
    <property type="entry name" value="Ribosome-binding ATPase YchF"/>
    <property type="match status" value="1"/>
</dbReference>
<protein>
    <recommendedName>
        <fullName evidence="3">TGS domain-containing protein</fullName>
    </recommendedName>
</protein>
<dbReference type="GO" id="GO:0005524">
    <property type="term" value="F:ATP binding"/>
    <property type="evidence" value="ECO:0007669"/>
    <property type="project" value="UniProtKB-KW"/>
</dbReference>
<dbReference type="InterPro" id="IPR027417">
    <property type="entry name" value="P-loop_NTPase"/>
</dbReference>
<dbReference type="PANTHER" id="PTHR23305:SF18">
    <property type="entry name" value="OBG-TYPE G DOMAIN-CONTAINING PROTEIN"/>
    <property type="match status" value="1"/>
</dbReference>
<feature type="domain" description="TGS" evidence="3">
    <location>
        <begin position="67"/>
        <end position="150"/>
    </location>
</feature>
<accession>A0A0F9FNS8</accession>
<evidence type="ECO:0000313" key="4">
    <source>
        <dbReference type="EMBL" id="KKL58950.1"/>
    </source>
</evidence>
<evidence type="ECO:0000256" key="1">
    <source>
        <dbReference type="ARBA" id="ARBA00022741"/>
    </source>
</evidence>
<reference evidence="4" key="1">
    <citation type="journal article" date="2015" name="Nature">
        <title>Complex archaea that bridge the gap between prokaryotes and eukaryotes.</title>
        <authorList>
            <person name="Spang A."/>
            <person name="Saw J.H."/>
            <person name="Jorgensen S.L."/>
            <person name="Zaremba-Niedzwiedzka K."/>
            <person name="Martijn J."/>
            <person name="Lind A.E."/>
            <person name="van Eijk R."/>
            <person name="Schleper C."/>
            <person name="Guy L."/>
            <person name="Ettema T.J."/>
        </authorList>
    </citation>
    <scope>NUCLEOTIDE SEQUENCE</scope>
</reference>
<sequence>DENEDISSDAIISFCNEKGYEHIMVYGKIEGEIGKLNREEQEEFFKEIGVKGSVIDRFINKCYSLLNLISFFTVGEDEVRAWTIEQGSTAVEAAGKIHSDIAKGFIRAEVVGYDEFIKAGSFKTLKEKGKTRLEGKEYVVCDGEITHFRFNV</sequence>
<gene>
    <name evidence="4" type="ORF">LCGC14_2220210</name>
</gene>
<feature type="non-terminal residue" evidence="4">
    <location>
        <position position="1"/>
    </location>
</feature>
<proteinExistence type="predicted"/>
<keyword evidence="2" id="KW-0067">ATP-binding</keyword>
<comment type="caution">
    <text evidence="4">The sequence shown here is derived from an EMBL/GenBank/DDBJ whole genome shotgun (WGS) entry which is preliminary data.</text>
</comment>
<dbReference type="PROSITE" id="PS51880">
    <property type="entry name" value="TGS"/>
    <property type="match status" value="1"/>
</dbReference>
<dbReference type="InterPro" id="IPR004095">
    <property type="entry name" value="TGS"/>
</dbReference>
<dbReference type="InterPro" id="IPR012675">
    <property type="entry name" value="Beta-grasp_dom_sf"/>
</dbReference>
<evidence type="ECO:0000256" key="2">
    <source>
        <dbReference type="ARBA" id="ARBA00022840"/>
    </source>
</evidence>
<dbReference type="GO" id="GO:0016887">
    <property type="term" value="F:ATP hydrolysis activity"/>
    <property type="evidence" value="ECO:0007669"/>
    <property type="project" value="TreeGrafter"/>
</dbReference>
<dbReference type="AlphaFoldDB" id="A0A0F9FNS8"/>
<dbReference type="EMBL" id="LAZR01029648">
    <property type="protein sequence ID" value="KKL58950.1"/>
    <property type="molecule type" value="Genomic_DNA"/>
</dbReference>
<dbReference type="GO" id="GO:0005737">
    <property type="term" value="C:cytoplasm"/>
    <property type="evidence" value="ECO:0007669"/>
    <property type="project" value="TreeGrafter"/>
</dbReference>